<accession>A0A0A9ATI4</accession>
<dbReference type="EMBL" id="GBRH01247483">
    <property type="protein sequence ID" value="JAD50412.1"/>
    <property type="molecule type" value="Transcribed_RNA"/>
</dbReference>
<organism evidence="1">
    <name type="scientific">Arundo donax</name>
    <name type="common">Giant reed</name>
    <name type="synonym">Donax arundinaceus</name>
    <dbReference type="NCBI Taxonomy" id="35708"/>
    <lineage>
        <taxon>Eukaryota</taxon>
        <taxon>Viridiplantae</taxon>
        <taxon>Streptophyta</taxon>
        <taxon>Embryophyta</taxon>
        <taxon>Tracheophyta</taxon>
        <taxon>Spermatophyta</taxon>
        <taxon>Magnoliopsida</taxon>
        <taxon>Liliopsida</taxon>
        <taxon>Poales</taxon>
        <taxon>Poaceae</taxon>
        <taxon>PACMAD clade</taxon>
        <taxon>Arundinoideae</taxon>
        <taxon>Arundineae</taxon>
        <taxon>Arundo</taxon>
    </lineage>
</organism>
<name>A0A0A9ATI4_ARUDO</name>
<protein>
    <submittedName>
        <fullName evidence="1">Uncharacterized protein</fullName>
    </submittedName>
</protein>
<sequence>MGFQIDKHAVKQKTLFPKKVQGDQGQLPSTGRVAQHFISLYKS</sequence>
<proteinExistence type="predicted"/>
<reference evidence="1" key="1">
    <citation type="submission" date="2014-09" db="EMBL/GenBank/DDBJ databases">
        <authorList>
            <person name="Magalhaes I.L.F."/>
            <person name="Oliveira U."/>
            <person name="Santos F.R."/>
            <person name="Vidigal T.H.D.A."/>
            <person name="Brescovit A.D."/>
            <person name="Santos A.J."/>
        </authorList>
    </citation>
    <scope>NUCLEOTIDE SEQUENCE</scope>
    <source>
        <tissue evidence="1">Shoot tissue taken approximately 20 cm above the soil surface</tissue>
    </source>
</reference>
<reference evidence="1" key="2">
    <citation type="journal article" date="2015" name="Data Brief">
        <title>Shoot transcriptome of the giant reed, Arundo donax.</title>
        <authorList>
            <person name="Barrero R.A."/>
            <person name="Guerrero F.D."/>
            <person name="Moolhuijzen P."/>
            <person name="Goolsby J.A."/>
            <person name="Tidwell J."/>
            <person name="Bellgard S.E."/>
            <person name="Bellgard M.I."/>
        </authorList>
    </citation>
    <scope>NUCLEOTIDE SEQUENCE</scope>
    <source>
        <tissue evidence="1">Shoot tissue taken approximately 20 cm above the soil surface</tissue>
    </source>
</reference>
<dbReference type="AlphaFoldDB" id="A0A0A9ATI4"/>
<evidence type="ECO:0000313" key="1">
    <source>
        <dbReference type="EMBL" id="JAD50412.1"/>
    </source>
</evidence>